<reference evidence="2" key="1">
    <citation type="submission" date="2016-10" db="EMBL/GenBank/DDBJ databases">
        <authorList>
            <person name="Varghese N."/>
            <person name="Submissions S."/>
        </authorList>
    </citation>
    <scope>NUCLEOTIDE SEQUENCE [LARGE SCALE GENOMIC DNA]</scope>
    <source>
        <strain evidence="2">DSM 18130</strain>
    </source>
</reference>
<accession>A0A1I0SIH5</accession>
<evidence type="ECO:0000313" key="2">
    <source>
        <dbReference type="Proteomes" id="UP000198836"/>
    </source>
</evidence>
<protein>
    <submittedName>
        <fullName evidence="1">Uncharacterized protein</fullName>
    </submittedName>
</protein>
<evidence type="ECO:0000313" key="1">
    <source>
        <dbReference type="EMBL" id="SFA39233.1"/>
    </source>
</evidence>
<keyword evidence="2" id="KW-1185">Reference proteome</keyword>
<proteinExistence type="predicted"/>
<name>A0A1I0SIH5_9SPHI</name>
<sequence length="39" mass="4475">MSLTFQAIIMFSWYLIKGDYKNCFNKMPAVVNSQALADD</sequence>
<dbReference type="Proteomes" id="UP000198836">
    <property type="component" value="Unassembled WGS sequence"/>
</dbReference>
<dbReference type="EMBL" id="FOJM01000001">
    <property type="protein sequence ID" value="SFA39233.1"/>
    <property type="molecule type" value="Genomic_DNA"/>
</dbReference>
<gene>
    <name evidence="1" type="ORF">SAMN04488511_101398</name>
</gene>
<organism evidence="1 2">
    <name type="scientific">Pedobacter suwonensis</name>
    <dbReference type="NCBI Taxonomy" id="332999"/>
    <lineage>
        <taxon>Bacteria</taxon>
        <taxon>Pseudomonadati</taxon>
        <taxon>Bacteroidota</taxon>
        <taxon>Sphingobacteriia</taxon>
        <taxon>Sphingobacteriales</taxon>
        <taxon>Sphingobacteriaceae</taxon>
        <taxon>Pedobacter</taxon>
    </lineage>
</organism>
<dbReference type="AlphaFoldDB" id="A0A1I0SIH5"/>